<protein>
    <recommendedName>
        <fullName evidence="3">N-acetyltransferase domain-containing protein</fullName>
    </recommendedName>
</protein>
<dbReference type="Gene3D" id="3.40.630.30">
    <property type="match status" value="1"/>
</dbReference>
<dbReference type="InterPro" id="IPR016181">
    <property type="entry name" value="Acyl_CoA_acyltransferase"/>
</dbReference>
<evidence type="ECO:0000256" key="2">
    <source>
        <dbReference type="ARBA" id="ARBA00023315"/>
    </source>
</evidence>
<evidence type="ECO:0000259" key="3">
    <source>
        <dbReference type="PROSITE" id="PS51186"/>
    </source>
</evidence>
<dbReference type="PROSITE" id="PS51186">
    <property type="entry name" value="GNAT"/>
    <property type="match status" value="1"/>
</dbReference>
<dbReference type="RefSeq" id="WP_188894148.1">
    <property type="nucleotide sequence ID" value="NZ_BMMZ01000002.1"/>
</dbReference>
<proteinExistence type="predicted"/>
<dbReference type="AlphaFoldDB" id="A0A917S387"/>
<dbReference type="InterPro" id="IPR050832">
    <property type="entry name" value="Bact_Acetyltransf"/>
</dbReference>
<evidence type="ECO:0000313" key="5">
    <source>
        <dbReference type="Proteomes" id="UP000613840"/>
    </source>
</evidence>
<keyword evidence="2" id="KW-0012">Acyltransferase</keyword>
<dbReference type="SUPFAM" id="SSF55729">
    <property type="entry name" value="Acyl-CoA N-acyltransferases (Nat)"/>
    <property type="match status" value="1"/>
</dbReference>
<dbReference type="Proteomes" id="UP000613840">
    <property type="component" value="Unassembled WGS sequence"/>
</dbReference>
<keyword evidence="1" id="KW-0808">Transferase</keyword>
<dbReference type="Pfam" id="PF00583">
    <property type="entry name" value="Acetyltransf_1"/>
    <property type="match status" value="1"/>
</dbReference>
<evidence type="ECO:0000313" key="4">
    <source>
        <dbReference type="EMBL" id="GGL54336.1"/>
    </source>
</evidence>
<reference evidence="4" key="2">
    <citation type="submission" date="2020-09" db="EMBL/GenBank/DDBJ databases">
        <authorList>
            <person name="Sun Q."/>
            <person name="Zhou Y."/>
        </authorList>
    </citation>
    <scope>NUCLEOTIDE SEQUENCE</scope>
    <source>
        <strain evidence="4">CGMCC 4.7306</strain>
    </source>
</reference>
<keyword evidence="5" id="KW-1185">Reference proteome</keyword>
<feature type="domain" description="N-acetyltransferase" evidence="3">
    <location>
        <begin position="6"/>
        <end position="162"/>
    </location>
</feature>
<name>A0A917S387_9ACTN</name>
<gene>
    <name evidence="4" type="ORF">GCM10011575_10900</name>
</gene>
<reference evidence="4" key="1">
    <citation type="journal article" date="2014" name="Int. J. Syst. Evol. Microbiol.">
        <title>Complete genome sequence of Corynebacterium casei LMG S-19264T (=DSM 44701T), isolated from a smear-ripened cheese.</title>
        <authorList>
            <consortium name="US DOE Joint Genome Institute (JGI-PGF)"/>
            <person name="Walter F."/>
            <person name="Albersmeier A."/>
            <person name="Kalinowski J."/>
            <person name="Ruckert C."/>
        </authorList>
    </citation>
    <scope>NUCLEOTIDE SEQUENCE</scope>
    <source>
        <strain evidence="4">CGMCC 4.7306</strain>
    </source>
</reference>
<dbReference type="CDD" id="cd04301">
    <property type="entry name" value="NAT_SF"/>
    <property type="match status" value="1"/>
</dbReference>
<accession>A0A917S387</accession>
<dbReference type="InterPro" id="IPR000182">
    <property type="entry name" value="GNAT_dom"/>
</dbReference>
<sequence length="162" mass="17477">MAVITPQLRRATESDIEFLANVVLVSSEHRYSRYPEWDRDAFHAGLIEDAADQVAGGVENSTTYVIIVDGIAVGRARLVTTTGRIEIAGLQVLPVHQNAGIGTAVISQVIDTATGAGIPIVLDVEPDNPDARRLYERVGFRPSGPVINDRQPMVLHTPLSTP</sequence>
<dbReference type="GO" id="GO:0016747">
    <property type="term" value="F:acyltransferase activity, transferring groups other than amino-acyl groups"/>
    <property type="evidence" value="ECO:0007669"/>
    <property type="project" value="InterPro"/>
</dbReference>
<dbReference type="PANTHER" id="PTHR43877:SF2">
    <property type="entry name" value="AMINOALKYLPHOSPHONATE N-ACETYLTRANSFERASE-RELATED"/>
    <property type="match status" value="1"/>
</dbReference>
<evidence type="ECO:0000256" key="1">
    <source>
        <dbReference type="ARBA" id="ARBA00022679"/>
    </source>
</evidence>
<dbReference type="EMBL" id="BMMZ01000002">
    <property type="protein sequence ID" value="GGL54336.1"/>
    <property type="molecule type" value="Genomic_DNA"/>
</dbReference>
<dbReference type="PANTHER" id="PTHR43877">
    <property type="entry name" value="AMINOALKYLPHOSPHONATE N-ACETYLTRANSFERASE-RELATED-RELATED"/>
    <property type="match status" value="1"/>
</dbReference>
<comment type="caution">
    <text evidence="4">The sequence shown here is derived from an EMBL/GenBank/DDBJ whole genome shotgun (WGS) entry which is preliminary data.</text>
</comment>
<organism evidence="4 5">
    <name type="scientific">Microlunatus endophyticus</name>
    <dbReference type="NCBI Taxonomy" id="1716077"/>
    <lineage>
        <taxon>Bacteria</taxon>
        <taxon>Bacillati</taxon>
        <taxon>Actinomycetota</taxon>
        <taxon>Actinomycetes</taxon>
        <taxon>Propionibacteriales</taxon>
        <taxon>Propionibacteriaceae</taxon>
        <taxon>Microlunatus</taxon>
    </lineage>
</organism>